<evidence type="ECO:0000313" key="1">
    <source>
        <dbReference type="EMBL" id="JAD38795.1"/>
    </source>
</evidence>
<dbReference type="EMBL" id="GBRH01259100">
    <property type="protein sequence ID" value="JAD38795.1"/>
    <property type="molecule type" value="Transcribed_RNA"/>
</dbReference>
<sequence>MSQMSMKSYFKDVRSLHSNLVVT</sequence>
<accession>A0A0A8ZPW5</accession>
<name>A0A0A8ZPW5_ARUDO</name>
<protein>
    <submittedName>
        <fullName evidence="1">Uncharacterized protein</fullName>
    </submittedName>
</protein>
<reference evidence="1" key="2">
    <citation type="journal article" date="2015" name="Data Brief">
        <title>Shoot transcriptome of the giant reed, Arundo donax.</title>
        <authorList>
            <person name="Barrero R.A."/>
            <person name="Guerrero F.D."/>
            <person name="Moolhuijzen P."/>
            <person name="Goolsby J.A."/>
            <person name="Tidwell J."/>
            <person name="Bellgard S.E."/>
            <person name="Bellgard M.I."/>
        </authorList>
    </citation>
    <scope>NUCLEOTIDE SEQUENCE</scope>
    <source>
        <tissue evidence="1">Shoot tissue taken approximately 20 cm above the soil surface</tissue>
    </source>
</reference>
<proteinExistence type="predicted"/>
<organism evidence="1">
    <name type="scientific">Arundo donax</name>
    <name type="common">Giant reed</name>
    <name type="synonym">Donax arundinaceus</name>
    <dbReference type="NCBI Taxonomy" id="35708"/>
    <lineage>
        <taxon>Eukaryota</taxon>
        <taxon>Viridiplantae</taxon>
        <taxon>Streptophyta</taxon>
        <taxon>Embryophyta</taxon>
        <taxon>Tracheophyta</taxon>
        <taxon>Spermatophyta</taxon>
        <taxon>Magnoliopsida</taxon>
        <taxon>Liliopsida</taxon>
        <taxon>Poales</taxon>
        <taxon>Poaceae</taxon>
        <taxon>PACMAD clade</taxon>
        <taxon>Arundinoideae</taxon>
        <taxon>Arundineae</taxon>
        <taxon>Arundo</taxon>
    </lineage>
</organism>
<reference evidence="1" key="1">
    <citation type="submission" date="2014-09" db="EMBL/GenBank/DDBJ databases">
        <authorList>
            <person name="Magalhaes I.L.F."/>
            <person name="Oliveira U."/>
            <person name="Santos F.R."/>
            <person name="Vidigal T.H.D.A."/>
            <person name="Brescovit A.D."/>
            <person name="Santos A.J."/>
        </authorList>
    </citation>
    <scope>NUCLEOTIDE SEQUENCE</scope>
    <source>
        <tissue evidence="1">Shoot tissue taken approximately 20 cm above the soil surface</tissue>
    </source>
</reference>
<dbReference type="AlphaFoldDB" id="A0A0A8ZPW5"/>